<sequence length="189" mass="20424">MSTHKLLAGALIAVGFFIPDTAHGAVSIIGAGFSRVCYELAESGRASDEAFENCDRALSEQALSVRDRAATLVNRGILYMRKKEHAAAIADYEAAIRLKTDLAEAYVNKGIALVHVGGRDGEAVNFLSQGLDLNPVRPEVAYYTRGVANEALGRTRAAYDDYRQAAALKPGWAEPQKQLKRFSLVSKPA</sequence>
<protein>
    <recommendedName>
        <fullName evidence="6">Tetratricopeptide repeat protein</fullName>
    </recommendedName>
</protein>
<dbReference type="SMART" id="SM00028">
    <property type="entry name" value="TPR"/>
    <property type="match status" value="3"/>
</dbReference>
<feature type="repeat" description="TPR" evidence="3">
    <location>
        <begin position="69"/>
        <end position="102"/>
    </location>
</feature>
<keyword evidence="5" id="KW-1185">Reference proteome</keyword>
<dbReference type="Proteomes" id="UP001595615">
    <property type="component" value="Unassembled WGS sequence"/>
</dbReference>
<reference evidence="5" key="1">
    <citation type="journal article" date="2019" name="Int. J. Syst. Evol. Microbiol.">
        <title>The Global Catalogue of Microorganisms (GCM) 10K type strain sequencing project: providing services to taxonomists for standard genome sequencing and annotation.</title>
        <authorList>
            <consortium name="The Broad Institute Genomics Platform"/>
            <consortium name="The Broad Institute Genome Sequencing Center for Infectious Disease"/>
            <person name="Wu L."/>
            <person name="Ma J."/>
        </authorList>
    </citation>
    <scope>NUCLEOTIDE SEQUENCE [LARGE SCALE GENOMIC DNA]</scope>
    <source>
        <strain evidence="5">KCTC 42644</strain>
    </source>
</reference>
<evidence type="ECO:0000256" key="3">
    <source>
        <dbReference type="PROSITE-ProRule" id="PRU00339"/>
    </source>
</evidence>
<organism evidence="4 5">
    <name type="scientific">Sphingoaurantiacus capsulatus</name>
    <dbReference type="NCBI Taxonomy" id="1771310"/>
    <lineage>
        <taxon>Bacteria</taxon>
        <taxon>Pseudomonadati</taxon>
        <taxon>Pseudomonadota</taxon>
        <taxon>Alphaproteobacteria</taxon>
        <taxon>Sphingomonadales</taxon>
        <taxon>Sphingosinicellaceae</taxon>
        <taxon>Sphingoaurantiacus</taxon>
    </lineage>
</organism>
<evidence type="ECO:0000256" key="2">
    <source>
        <dbReference type="ARBA" id="ARBA00022803"/>
    </source>
</evidence>
<keyword evidence="1" id="KW-0677">Repeat</keyword>
<accession>A0ABV7X751</accession>
<dbReference type="InterPro" id="IPR011990">
    <property type="entry name" value="TPR-like_helical_dom_sf"/>
</dbReference>
<dbReference type="PANTHER" id="PTHR44858:SF1">
    <property type="entry name" value="UDP-N-ACETYLGLUCOSAMINE--PEPTIDE N-ACETYLGLUCOSAMINYLTRANSFERASE SPINDLY-RELATED"/>
    <property type="match status" value="1"/>
</dbReference>
<dbReference type="EMBL" id="JBHRXV010000004">
    <property type="protein sequence ID" value="MFC3711970.1"/>
    <property type="molecule type" value="Genomic_DNA"/>
</dbReference>
<gene>
    <name evidence="4" type="ORF">ACFOMD_05275</name>
</gene>
<dbReference type="RefSeq" id="WP_380857958.1">
    <property type="nucleotide sequence ID" value="NZ_JBHRXV010000004.1"/>
</dbReference>
<dbReference type="PROSITE" id="PS50005">
    <property type="entry name" value="TPR"/>
    <property type="match status" value="1"/>
</dbReference>
<evidence type="ECO:0000313" key="4">
    <source>
        <dbReference type="EMBL" id="MFC3711970.1"/>
    </source>
</evidence>
<dbReference type="SUPFAM" id="SSF48452">
    <property type="entry name" value="TPR-like"/>
    <property type="match status" value="1"/>
</dbReference>
<dbReference type="PANTHER" id="PTHR44858">
    <property type="entry name" value="TETRATRICOPEPTIDE REPEAT PROTEIN 6"/>
    <property type="match status" value="1"/>
</dbReference>
<evidence type="ECO:0000313" key="5">
    <source>
        <dbReference type="Proteomes" id="UP001595615"/>
    </source>
</evidence>
<evidence type="ECO:0008006" key="6">
    <source>
        <dbReference type="Google" id="ProtNLM"/>
    </source>
</evidence>
<proteinExistence type="predicted"/>
<keyword evidence="2 3" id="KW-0802">TPR repeat</keyword>
<dbReference type="InterPro" id="IPR019734">
    <property type="entry name" value="TPR_rpt"/>
</dbReference>
<comment type="caution">
    <text evidence="4">The sequence shown here is derived from an EMBL/GenBank/DDBJ whole genome shotgun (WGS) entry which is preliminary data.</text>
</comment>
<dbReference type="InterPro" id="IPR050498">
    <property type="entry name" value="Ycf3"/>
</dbReference>
<dbReference type="Gene3D" id="1.25.40.10">
    <property type="entry name" value="Tetratricopeptide repeat domain"/>
    <property type="match status" value="1"/>
</dbReference>
<name>A0ABV7X751_9SPHN</name>
<evidence type="ECO:0000256" key="1">
    <source>
        <dbReference type="ARBA" id="ARBA00022737"/>
    </source>
</evidence>
<dbReference type="Pfam" id="PF13181">
    <property type="entry name" value="TPR_8"/>
    <property type="match status" value="2"/>
</dbReference>